<dbReference type="Gene3D" id="1.10.10.10">
    <property type="entry name" value="Winged helix-like DNA-binding domain superfamily/Winged helix DNA-binding domain"/>
    <property type="match status" value="1"/>
</dbReference>
<dbReference type="RefSeq" id="WP_121609864.1">
    <property type="nucleotide sequence ID" value="NZ_CP033044.1"/>
</dbReference>
<dbReference type="PANTHER" id="PTHR42756">
    <property type="entry name" value="TRANSCRIPTIONAL REGULATOR, MARR"/>
    <property type="match status" value="1"/>
</dbReference>
<reference evidence="5 6" key="1">
    <citation type="journal article" date="2015" name="Stand. Genomic Sci.">
        <title>Genomic Encyclopedia of Bacterial and Archaeal Type Strains, Phase III: the genomes of soil and plant-associated and newly described type strains.</title>
        <authorList>
            <person name="Whitman W.B."/>
            <person name="Woyke T."/>
            <person name="Klenk H.P."/>
            <person name="Zhou Y."/>
            <person name="Lilburn T.G."/>
            <person name="Beck B.J."/>
            <person name="De Vos P."/>
            <person name="Vandamme P."/>
            <person name="Eisen J.A."/>
            <person name="Garrity G."/>
            <person name="Hugenholtz P."/>
            <person name="Kyrpides N.C."/>
        </authorList>
    </citation>
    <scope>NUCLEOTIDE SEQUENCE [LARGE SCALE GENOMIC DNA]</scope>
    <source>
        <strain evidence="5 6">CV53</strain>
    </source>
</reference>
<dbReference type="PROSITE" id="PS50995">
    <property type="entry name" value="HTH_MARR_2"/>
    <property type="match status" value="1"/>
</dbReference>
<keyword evidence="3" id="KW-0804">Transcription</keyword>
<evidence type="ECO:0000259" key="4">
    <source>
        <dbReference type="PROSITE" id="PS50995"/>
    </source>
</evidence>
<dbReference type="PANTHER" id="PTHR42756:SF1">
    <property type="entry name" value="TRANSCRIPTIONAL REPRESSOR OF EMRAB OPERON"/>
    <property type="match status" value="1"/>
</dbReference>
<dbReference type="InterPro" id="IPR000835">
    <property type="entry name" value="HTH_MarR-typ"/>
</dbReference>
<organism evidence="5 6">
    <name type="scientific">Mesobacillus foraminis</name>
    <dbReference type="NCBI Taxonomy" id="279826"/>
    <lineage>
        <taxon>Bacteria</taxon>
        <taxon>Bacillati</taxon>
        <taxon>Bacillota</taxon>
        <taxon>Bacilli</taxon>
        <taxon>Bacillales</taxon>
        <taxon>Bacillaceae</taxon>
        <taxon>Mesobacillus</taxon>
    </lineage>
</organism>
<dbReference type="SMART" id="SM00347">
    <property type="entry name" value="HTH_MARR"/>
    <property type="match status" value="1"/>
</dbReference>
<dbReference type="GO" id="GO:0003700">
    <property type="term" value="F:DNA-binding transcription factor activity"/>
    <property type="evidence" value="ECO:0007669"/>
    <property type="project" value="InterPro"/>
</dbReference>
<gene>
    <name evidence="5" type="ORF">EV146_11931</name>
</gene>
<proteinExistence type="predicted"/>
<dbReference type="OrthoDB" id="1904211at2"/>
<keyword evidence="1" id="KW-0805">Transcription regulation</keyword>
<evidence type="ECO:0000313" key="5">
    <source>
        <dbReference type="EMBL" id="TCN18831.1"/>
    </source>
</evidence>
<accession>A0A4R2AXX8</accession>
<dbReference type="GO" id="GO:0003677">
    <property type="term" value="F:DNA binding"/>
    <property type="evidence" value="ECO:0007669"/>
    <property type="project" value="UniProtKB-KW"/>
</dbReference>
<dbReference type="InterPro" id="IPR036388">
    <property type="entry name" value="WH-like_DNA-bd_sf"/>
</dbReference>
<evidence type="ECO:0000256" key="3">
    <source>
        <dbReference type="ARBA" id="ARBA00023163"/>
    </source>
</evidence>
<dbReference type="InterPro" id="IPR036390">
    <property type="entry name" value="WH_DNA-bd_sf"/>
</dbReference>
<evidence type="ECO:0000313" key="6">
    <source>
        <dbReference type="Proteomes" id="UP000295689"/>
    </source>
</evidence>
<feature type="domain" description="HTH marR-type" evidence="4">
    <location>
        <begin position="5"/>
        <end position="136"/>
    </location>
</feature>
<dbReference type="Proteomes" id="UP000295689">
    <property type="component" value="Unassembled WGS sequence"/>
</dbReference>
<keyword evidence="6" id="KW-1185">Reference proteome</keyword>
<name>A0A4R2AXX8_9BACI</name>
<evidence type="ECO:0000256" key="2">
    <source>
        <dbReference type="ARBA" id="ARBA00023125"/>
    </source>
</evidence>
<dbReference type="SUPFAM" id="SSF46785">
    <property type="entry name" value="Winged helix' DNA-binding domain"/>
    <property type="match status" value="1"/>
</dbReference>
<dbReference type="AlphaFoldDB" id="A0A4R2AXX8"/>
<dbReference type="EMBL" id="SLVV01000019">
    <property type="protein sequence ID" value="TCN18831.1"/>
    <property type="molecule type" value="Genomic_DNA"/>
</dbReference>
<sequence length="147" mass="16783">MRENSHILFHSIHQLSRQLTRYLNEALEPFGLYNAQWSVLFVLKEKGTLTQKELCEYLAVEAPPMTRTIQRLVKQGYVEQQAGVDKRKKHIQLTAKAVGEFPAWEAAVLEANEKVLKLLPENSQEALQQIISEWTLGLKGGAVDKRD</sequence>
<comment type="caution">
    <text evidence="5">The sequence shown here is derived from an EMBL/GenBank/DDBJ whole genome shotgun (WGS) entry which is preliminary data.</text>
</comment>
<protein>
    <submittedName>
        <fullName evidence="5">DNA-binding MarR family transcriptional regulator</fullName>
    </submittedName>
</protein>
<evidence type="ECO:0000256" key="1">
    <source>
        <dbReference type="ARBA" id="ARBA00023015"/>
    </source>
</evidence>
<dbReference type="Pfam" id="PF12802">
    <property type="entry name" value="MarR_2"/>
    <property type="match status" value="1"/>
</dbReference>
<keyword evidence="2 5" id="KW-0238">DNA-binding</keyword>